<gene>
    <name evidence="2" type="primary">RBCMT</name>
    <name evidence="2" type="ORF">SDJN03_28942</name>
</gene>
<feature type="non-terminal residue" evidence="2">
    <location>
        <position position="1"/>
    </location>
</feature>
<dbReference type="PROSITE" id="PS50280">
    <property type="entry name" value="SET"/>
    <property type="match status" value="1"/>
</dbReference>
<dbReference type="Proteomes" id="UP000685013">
    <property type="component" value="Chromosome 19"/>
</dbReference>
<dbReference type="CDD" id="cd19179">
    <property type="entry name" value="SET_RBCMT"/>
    <property type="match status" value="1"/>
</dbReference>
<name>A0AAV6LY03_9ROSI</name>
<dbReference type="InterPro" id="IPR044431">
    <property type="entry name" value="SET_RBCMT"/>
</dbReference>
<proteinExistence type="predicted"/>
<dbReference type="SMART" id="SM00317">
    <property type="entry name" value="SET"/>
    <property type="match status" value="1"/>
</dbReference>
<dbReference type="AlphaFoldDB" id="A0AAV6LY03"/>
<evidence type="ECO:0000313" key="3">
    <source>
        <dbReference type="Proteomes" id="UP000685013"/>
    </source>
</evidence>
<organism evidence="2 3">
    <name type="scientific">Cucurbita argyrosperma subsp. sororia</name>
    <dbReference type="NCBI Taxonomy" id="37648"/>
    <lineage>
        <taxon>Eukaryota</taxon>
        <taxon>Viridiplantae</taxon>
        <taxon>Streptophyta</taxon>
        <taxon>Embryophyta</taxon>
        <taxon>Tracheophyta</taxon>
        <taxon>Spermatophyta</taxon>
        <taxon>Magnoliopsida</taxon>
        <taxon>eudicotyledons</taxon>
        <taxon>Gunneridae</taxon>
        <taxon>Pentapetalae</taxon>
        <taxon>rosids</taxon>
        <taxon>fabids</taxon>
        <taxon>Cucurbitales</taxon>
        <taxon>Cucurbitaceae</taxon>
        <taxon>Cucurbiteae</taxon>
        <taxon>Cucurbita</taxon>
    </lineage>
</organism>
<comment type="caution">
    <text evidence="2">The sequence shown here is derived from an EMBL/GenBank/DDBJ whole genome shotgun (WGS) entry which is preliminary data.</text>
</comment>
<dbReference type="FunFam" id="3.90.1420.10:FF:000005">
    <property type="entry name" value="Rubisco methyltransferase family protein"/>
    <property type="match status" value="1"/>
</dbReference>
<reference evidence="2 3" key="1">
    <citation type="journal article" date="2021" name="Hortic Res">
        <title>The domestication of Cucurbita argyrosperma as revealed by the genome of its wild relative.</title>
        <authorList>
            <person name="Barrera-Redondo J."/>
            <person name="Sanchez-de la Vega G."/>
            <person name="Aguirre-Liguori J.A."/>
            <person name="Castellanos-Morales G."/>
            <person name="Gutierrez-Guerrero Y.T."/>
            <person name="Aguirre-Dugua X."/>
            <person name="Aguirre-Planter E."/>
            <person name="Tenaillon M.I."/>
            <person name="Lira-Saade R."/>
            <person name="Eguiarte L.E."/>
        </authorList>
    </citation>
    <scope>NUCLEOTIDE SEQUENCE [LARGE SCALE GENOMIC DNA]</scope>
    <source>
        <strain evidence="2">JBR-2021</strain>
    </source>
</reference>
<dbReference type="PANTHER" id="PTHR13271:SF123">
    <property type="entry name" value="RIBULOSE-1,5-BISPHOSPHATE CARBOXYLASE_OXYGENASE SMALL SUBUNIT N-METHYLTRANSFERASE I-RELATED"/>
    <property type="match status" value="1"/>
</dbReference>
<dbReference type="GO" id="GO:0016279">
    <property type="term" value="F:protein-lysine N-methyltransferase activity"/>
    <property type="evidence" value="ECO:0007669"/>
    <property type="project" value="InterPro"/>
</dbReference>
<protein>
    <submittedName>
        <fullName evidence="2">Ribulose-1,5 bisphosphate carboxylase/oxygenase large subunit N-methyltransferase, chloroplastic</fullName>
    </submittedName>
</protein>
<dbReference type="EMBL" id="JAGKQH010000019">
    <property type="protein sequence ID" value="KAG6572214.1"/>
    <property type="molecule type" value="Genomic_DNA"/>
</dbReference>
<feature type="domain" description="SET" evidence="1">
    <location>
        <begin position="329"/>
        <end position="545"/>
    </location>
</feature>
<dbReference type="InterPro" id="IPR001214">
    <property type="entry name" value="SET_dom"/>
</dbReference>
<dbReference type="InterPro" id="IPR015353">
    <property type="entry name" value="Rubisco_LSMT_subst-bd"/>
</dbReference>
<evidence type="ECO:0000313" key="2">
    <source>
        <dbReference type="EMBL" id="KAG6572214.1"/>
    </source>
</evidence>
<dbReference type="Pfam" id="PF00856">
    <property type="entry name" value="SET"/>
    <property type="match status" value="1"/>
</dbReference>
<keyword evidence="3" id="KW-1185">Reference proteome</keyword>
<dbReference type="FunFam" id="3.90.1410.10:FF:000006">
    <property type="entry name" value="Ribulose-1,5 bisphosphate carboxylase/oxygenase large subunit N-methyltransferase, chloroplastic"/>
    <property type="match status" value="1"/>
</dbReference>
<dbReference type="PANTHER" id="PTHR13271">
    <property type="entry name" value="UNCHARACTERIZED PUTATIVE METHYLTRANSFERASE"/>
    <property type="match status" value="1"/>
</dbReference>
<sequence length="760" mass="85965">MPKLPSTKPFDKQCRVGLFRNLIISKRWRVAIHLPPINFISVKRYKSETTGLRRPPSKLQPAVHSFVYESQCDPFSVSAPSLTVIVQVNVNGRLMEEVFDRASNFASGLGCFRQDITVVNNMLLLKISNFLLTIEWTKDIVKLQHGEYISQGKPLRSGPMKLASIMGTFLSYVKMVKPLVSFQDSKRCKVTKSSWQSYVGTRSTDSKVRRSCCLCFKANKGTRQGKNSRTNSNSYTGSFTLSSSSSAMAEASRIFYSPLVPNFRPLQKTHSAKPYTASFRRHSINCSVSTSDSARVVATGPIPWGCEIDSLENASALQKWLSQSGLPDQKMAIQRVDVGERGLVALKNVRKGEKLLFVPPSLVISADSEWSCPEAGEVLKRNSVPDWPLIATYLISEASLMKSSRWNNYISALPRQPYSLLYWTREELDRYLEASEIRERAIERITNVVGTYNDLRDRIFSKYPELFPEEVFNIETFKWSFGILFSRLVRLPSMDGKVALVPWADMLNHNCEVETFLDYDKASQGVVFTTDRAYQPGEQVFISYGKKSNGELLLSYGFVPKEGTNPSDSVELLLSLKKSDKCYKEKLEALKKHGLRASQCFPIQITGWPLELKAFAYLAVSPPSMSKQFEEMAAAASNKSTTTKDLNYPDIEEEALQFILDSCETSISKYNKFLQASGSMDLDVTSPKQLNRRVFLKQLAVDLCTSERRILFRSQYILRRRLRDLRSGELRALKLFRGHDMNTLVLTETRAIPPRRGGNA</sequence>
<accession>A0AAV6LY03</accession>
<dbReference type="Pfam" id="PF09273">
    <property type="entry name" value="Rubis-subs-bind"/>
    <property type="match status" value="1"/>
</dbReference>
<evidence type="ECO:0000259" key="1">
    <source>
        <dbReference type="PROSITE" id="PS50280"/>
    </source>
</evidence>
<dbReference type="InterPro" id="IPR050600">
    <property type="entry name" value="SETD3_SETD6_MTase"/>
</dbReference>